<dbReference type="EMBL" id="WHWC01000005">
    <property type="protein sequence ID" value="KAG8382153.1"/>
    <property type="molecule type" value="Genomic_DNA"/>
</dbReference>
<keyword evidence="4" id="KW-1185">Reference proteome</keyword>
<dbReference type="Proteomes" id="UP000826271">
    <property type="component" value="Unassembled WGS sequence"/>
</dbReference>
<gene>
    <name evidence="3" type="ORF">BUALT_Bualt05G0047000</name>
</gene>
<protein>
    <recommendedName>
        <fullName evidence="2">Retroviral polymerase SH3-like domain-containing protein</fullName>
    </recommendedName>
</protein>
<dbReference type="Pfam" id="PF25597">
    <property type="entry name" value="SH3_retrovirus"/>
    <property type="match status" value="1"/>
</dbReference>
<feature type="compositionally biased region" description="Polar residues" evidence="1">
    <location>
        <begin position="188"/>
        <end position="200"/>
    </location>
</feature>
<reference evidence="3" key="1">
    <citation type="submission" date="2019-10" db="EMBL/GenBank/DDBJ databases">
        <authorList>
            <person name="Zhang R."/>
            <person name="Pan Y."/>
            <person name="Wang J."/>
            <person name="Ma R."/>
            <person name="Yu S."/>
        </authorList>
    </citation>
    <scope>NUCLEOTIDE SEQUENCE</scope>
    <source>
        <strain evidence="3">LA-IB0</strain>
        <tissue evidence="3">Leaf</tissue>
    </source>
</reference>
<sequence>MVRGLPCLDISSKICEDCLAAKQHRNPFPRQSTWRTSHVLEVVHADICGPISPMSNNNKRSPTLAVKNKTPEEAWSGFKPSVTYFRVFGCVSHVHVPDCKRTKLDDKTLRCIFLGVSEELKAYRLYDPISQKIIISRDVVFEEDNSWDWDKNHQEAILIDLNWGKNDEEPNAAAENRDEAQFDEHGNTESATNTSNKENL</sequence>
<dbReference type="AlphaFoldDB" id="A0AAV6XII7"/>
<organism evidence="3 4">
    <name type="scientific">Buddleja alternifolia</name>
    <dbReference type="NCBI Taxonomy" id="168488"/>
    <lineage>
        <taxon>Eukaryota</taxon>
        <taxon>Viridiplantae</taxon>
        <taxon>Streptophyta</taxon>
        <taxon>Embryophyta</taxon>
        <taxon>Tracheophyta</taxon>
        <taxon>Spermatophyta</taxon>
        <taxon>Magnoliopsida</taxon>
        <taxon>eudicotyledons</taxon>
        <taxon>Gunneridae</taxon>
        <taxon>Pentapetalae</taxon>
        <taxon>asterids</taxon>
        <taxon>lamiids</taxon>
        <taxon>Lamiales</taxon>
        <taxon>Scrophulariaceae</taxon>
        <taxon>Buddlejeae</taxon>
        <taxon>Buddleja</taxon>
    </lineage>
</organism>
<feature type="compositionally biased region" description="Basic and acidic residues" evidence="1">
    <location>
        <begin position="175"/>
        <end position="187"/>
    </location>
</feature>
<evidence type="ECO:0000256" key="1">
    <source>
        <dbReference type="SAM" id="MobiDB-lite"/>
    </source>
</evidence>
<dbReference type="InterPro" id="IPR039537">
    <property type="entry name" value="Retrotran_Ty1/copia-like"/>
</dbReference>
<feature type="domain" description="Retroviral polymerase SH3-like" evidence="2">
    <location>
        <begin position="90"/>
        <end position="153"/>
    </location>
</feature>
<comment type="caution">
    <text evidence="3">The sequence shown here is derived from an EMBL/GenBank/DDBJ whole genome shotgun (WGS) entry which is preliminary data.</text>
</comment>
<dbReference type="PANTHER" id="PTHR42648:SF18">
    <property type="entry name" value="RETROTRANSPOSON, UNCLASSIFIED-LIKE PROTEIN"/>
    <property type="match status" value="1"/>
</dbReference>
<proteinExistence type="predicted"/>
<evidence type="ECO:0000313" key="4">
    <source>
        <dbReference type="Proteomes" id="UP000826271"/>
    </source>
</evidence>
<name>A0AAV6XII7_9LAMI</name>
<feature type="region of interest" description="Disordered" evidence="1">
    <location>
        <begin position="168"/>
        <end position="200"/>
    </location>
</feature>
<accession>A0AAV6XII7</accession>
<dbReference type="PANTHER" id="PTHR42648">
    <property type="entry name" value="TRANSPOSASE, PUTATIVE-RELATED"/>
    <property type="match status" value="1"/>
</dbReference>
<evidence type="ECO:0000259" key="2">
    <source>
        <dbReference type="Pfam" id="PF25597"/>
    </source>
</evidence>
<evidence type="ECO:0000313" key="3">
    <source>
        <dbReference type="EMBL" id="KAG8382153.1"/>
    </source>
</evidence>
<dbReference type="InterPro" id="IPR057670">
    <property type="entry name" value="SH3_retrovirus"/>
</dbReference>